<dbReference type="Proteomes" id="UP001155483">
    <property type="component" value="Unassembled WGS sequence"/>
</dbReference>
<name>A0A9X3BJF3_9BACT</name>
<dbReference type="InterPro" id="IPR016032">
    <property type="entry name" value="Sig_transdc_resp-reg_C-effctor"/>
</dbReference>
<reference evidence="8" key="1">
    <citation type="submission" date="2022-09" db="EMBL/GenBank/DDBJ databases">
        <authorList>
            <person name="Yuan C."/>
            <person name="Ke Z."/>
        </authorList>
    </citation>
    <scope>NUCLEOTIDE SEQUENCE</scope>
    <source>
        <strain evidence="8">LB-8</strain>
    </source>
</reference>
<protein>
    <submittedName>
        <fullName evidence="8">Response regulator transcription factor</fullName>
    </submittedName>
</protein>
<dbReference type="EMBL" id="JAOTIF010000046">
    <property type="protein sequence ID" value="MCU7552772.1"/>
    <property type="molecule type" value="Genomic_DNA"/>
</dbReference>
<dbReference type="InterPro" id="IPR001867">
    <property type="entry name" value="OmpR/PhoB-type_DNA-bd"/>
</dbReference>
<keyword evidence="1 4" id="KW-0597">Phosphoprotein</keyword>
<keyword evidence="2" id="KW-0902">Two-component regulatory system</keyword>
<dbReference type="SMART" id="SM00448">
    <property type="entry name" value="REC"/>
    <property type="match status" value="1"/>
</dbReference>
<evidence type="ECO:0000313" key="8">
    <source>
        <dbReference type="EMBL" id="MCU7552772.1"/>
    </source>
</evidence>
<dbReference type="GO" id="GO:0005829">
    <property type="term" value="C:cytosol"/>
    <property type="evidence" value="ECO:0007669"/>
    <property type="project" value="TreeGrafter"/>
</dbReference>
<dbReference type="InterPro" id="IPR001789">
    <property type="entry name" value="Sig_transdc_resp-reg_receiver"/>
</dbReference>
<evidence type="ECO:0000256" key="4">
    <source>
        <dbReference type="PROSITE-ProRule" id="PRU00169"/>
    </source>
</evidence>
<dbReference type="CDD" id="cd17574">
    <property type="entry name" value="REC_OmpR"/>
    <property type="match status" value="1"/>
</dbReference>
<feature type="domain" description="Response regulatory" evidence="6">
    <location>
        <begin position="3"/>
        <end position="117"/>
    </location>
</feature>
<dbReference type="CDD" id="cd00383">
    <property type="entry name" value="trans_reg_C"/>
    <property type="match status" value="1"/>
</dbReference>
<dbReference type="InterPro" id="IPR039420">
    <property type="entry name" value="WalR-like"/>
</dbReference>
<dbReference type="GO" id="GO:0006355">
    <property type="term" value="P:regulation of DNA-templated transcription"/>
    <property type="evidence" value="ECO:0007669"/>
    <property type="project" value="InterPro"/>
</dbReference>
<dbReference type="PROSITE" id="PS51755">
    <property type="entry name" value="OMPR_PHOB"/>
    <property type="match status" value="1"/>
</dbReference>
<dbReference type="InterPro" id="IPR036388">
    <property type="entry name" value="WH-like_DNA-bd_sf"/>
</dbReference>
<dbReference type="GO" id="GO:0000976">
    <property type="term" value="F:transcription cis-regulatory region binding"/>
    <property type="evidence" value="ECO:0007669"/>
    <property type="project" value="TreeGrafter"/>
</dbReference>
<feature type="modified residue" description="4-aspartylphosphate" evidence="4">
    <location>
        <position position="52"/>
    </location>
</feature>
<dbReference type="RefSeq" id="WP_279300208.1">
    <property type="nucleotide sequence ID" value="NZ_JAOTIF010000046.1"/>
</dbReference>
<dbReference type="PANTHER" id="PTHR48111:SF40">
    <property type="entry name" value="PHOSPHATE REGULON TRANSCRIPTIONAL REGULATORY PROTEIN PHOB"/>
    <property type="match status" value="1"/>
</dbReference>
<dbReference type="SUPFAM" id="SSF46894">
    <property type="entry name" value="C-terminal effector domain of the bipartite response regulators"/>
    <property type="match status" value="1"/>
</dbReference>
<reference evidence="8" key="2">
    <citation type="submission" date="2023-04" db="EMBL/GenBank/DDBJ databases">
        <title>Paracnuella aquatica gen. nov., sp. nov., a member of the family Chitinophagaceae isolated from a hot spring.</title>
        <authorList>
            <person name="Wang C."/>
        </authorList>
    </citation>
    <scope>NUCLEOTIDE SEQUENCE</scope>
    <source>
        <strain evidence="8">LB-8</strain>
    </source>
</reference>
<dbReference type="PANTHER" id="PTHR48111">
    <property type="entry name" value="REGULATOR OF RPOS"/>
    <property type="match status" value="1"/>
</dbReference>
<dbReference type="GO" id="GO:0032993">
    <property type="term" value="C:protein-DNA complex"/>
    <property type="evidence" value="ECO:0007669"/>
    <property type="project" value="TreeGrafter"/>
</dbReference>
<dbReference type="Gene3D" id="6.10.250.690">
    <property type="match status" value="1"/>
</dbReference>
<accession>A0A9X3BJF3</accession>
<proteinExistence type="predicted"/>
<dbReference type="Gene3D" id="3.40.50.2300">
    <property type="match status" value="1"/>
</dbReference>
<sequence>MSKILYVEDEIFLARIVNDTLQSRGFEVAMEHDGGMALQRFEQFKPDVCVLDIMLPNKDGFTIADEIREKDSDIPIIFLTAKSEVKDVVNGFKIGGNDYIRKPFSMEELIVRIENVLKQNNTPEIASDELTMGSYQFNIRRQQLIGGGDDRKLSYRESELLKLLYENRDKIVERRDILNLLWGSDSFFNSRNLDVYITKLRNYFKQDPSIEIITIKGIGYRFVVS</sequence>
<dbReference type="InterPro" id="IPR011006">
    <property type="entry name" value="CheY-like_superfamily"/>
</dbReference>
<gene>
    <name evidence="8" type="ORF">OCK74_26880</name>
</gene>
<evidence type="ECO:0000256" key="1">
    <source>
        <dbReference type="ARBA" id="ARBA00022553"/>
    </source>
</evidence>
<evidence type="ECO:0000313" key="9">
    <source>
        <dbReference type="Proteomes" id="UP001155483"/>
    </source>
</evidence>
<dbReference type="SMART" id="SM00862">
    <property type="entry name" value="Trans_reg_C"/>
    <property type="match status" value="1"/>
</dbReference>
<evidence type="ECO:0000259" key="7">
    <source>
        <dbReference type="PROSITE" id="PS51755"/>
    </source>
</evidence>
<feature type="domain" description="OmpR/PhoB-type" evidence="7">
    <location>
        <begin position="127"/>
        <end position="224"/>
    </location>
</feature>
<evidence type="ECO:0000256" key="5">
    <source>
        <dbReference type="PROSITE-ProRule" id="PRU01091"/>
    </source>
</evidence>
<dbReference type="AlphaFoldDB" id="A0A9X3BJF3"/>
<dbReference type="Pfam" id="PF00486">
    <property type="entry name" value="Trans_reg_C"/>
    <property type="match status" value="1"/>
</dbReference>
<organism evidence="8 9">
    <name type="scientific">Paraflavisolibacter caeni</name>
    <dbReference type="NCBI Taxonomy" id="2982496"/>
    <lineage>
        <taxon>Bacteria</taxon>
        <taxon>Pseudomonadati</taxon>
        <taxon>Bacteroidota</taxon>
        <taxon>Chitinophagia</taxon>
        <taxon>Chitinophagales</taxon>
        <taxon>Chitinophagaceae</taxon>
        <taxon>Paraflavisolibacter</taxon>
    </lineage>
</organism>
<dbReference type="PROSITE" id="PS50110">
    <property type="entry name" value="RESPONSE_REGULATORY"/>
    <property type="match status" value="1"/>
</dbReference>
<dbReference type="Pfam" id="PF00072">
    <property type="entry name" value="Response_reg"/>
    <property type="match status" value="1"/>
</dbReference>
<dbReference type="Gene3D" id="1.10.10.10">
    <property type="entry name" value="Winged helix-like DNA-binding domain superfamily/Winged helix DNA-binding domain"/>
    <property type="match status" value="1"/>
</dbReference>
<feature type="DNA-binding region" description="OmpR/PhoB-type" evidence="5">
    <location>
        <begin position="127"/>
        <end position="224"/>
    </location>
</feature>
<dbReference type="SUPFAM" id="SSF52172">
    <property type="entry name" value="CheY-like"/>
    <property type="match status" value="1"/>
</dbReference>
<evidence type="ECO:0000259" key="6">
    <source>
        <dbReference type="PROSITE" id="PS50110"/>
    </source>
</evidence>
<dbReference type="GO" id="GO:0000156">
    <property type="term" value="F:phosphorelay response regulator activity"/>
    <property type="evidence" value="ECO:0007669"/>
    <property type="project" value="TreeGrafter"/>
</dbReference>
<comment type="caution">
    <text evidence="8">The sequence shown here is derived from an EMBL/GenBank/DDBJ whole genome shotgun (WGS) entry which is preliminary data.</text>
</comment>
<evidence type="ECO:0000256" key="3">
    <source>
        <dbReference type="ARBA" id="ARBA00023125"/>
    </source>
</evidence>
<evidence type="ECO:0000256" key="2">
    <source>
        <dbReference type="ARBA" id="ARBA00023012"/>
    </source>
</evidence>
<keyword evidence="9" id="KW-1185">Reference proteome</keyword>
<keyword evidence="3 5" id="KW-0238">DNA-binding</keyword>